<accession>A0ABQ9Y8L9</accession>
<dbReference type="InterPro" id="IPR011050">
    <property type="entry name" value="Pectin_lyase_fold/virulence"/>
</dbReference>
<dbReference type="EMBL" id="JARBJD010000025">
    <property type="protein sequence ID" value="KAK2960116.1"/>
    <property type="molecule type" value="Genomic_DNA"/>
</dbReference>
<name>A0ABQ9Y8L9_9EUKA</name>
<proteinExistence type="predicted"/>
<evidence type="ECO:0000313" key="1">
    <source>
        <dbReference type="EMBL" id="KAK2960116.1"/>
    </source>
</evidence>
<comment type="caution">
    <text evidence="1">The sequence shown here is derived from an EMBL/GenBank/DDBJ whole genome shotgun (WGS) entry which is preliminary data.</text>
</comment>
<dbReference type="SUPFAM" id="SSF51126">
    <property type="entry name" value="Pectin lyase-like"/>
    <property type="match status" value="1"/>
</dbReference>
<gene>
    <name evidence="1" type="ORF">BLNAU_4999</name>
</gene>
<keyword evidence="2" id="KW-1185">Reference proteome</keyword>
<protein>
    <submittedName>
        <fullName evidence="1">Uncharacterized protein</fullName>
    </submittedName>
</protein>
<organism evidence="1 2">
    <name type="scientific">Blattamonas nauphoetae</name>
    <dbReference type="NCBI Taxonomy" id="2049346"/>
    <lineage>
        <taxon>Eukaryota</taxon>
        <taxon>Metamonada</taxon>
        <taxon>Preaxostyla</taxon>
        <taxon>Oxymonadida</taxon>
        <taxon>Blattamonas</taxon>
    </lineage>
</organism>
<sequence length="881" mass="93839">MPPFVLFGRSGRDGTSISLVNTTHRSSCPHTLLPLGMFSELAQTPSDRSDCSWRDPVHSIRSVSLCLSDCALLGGTGPLVDFSSVGSGGRDVGKASMGVSTWLVAGELRNVSWCGWRDVVACSLFSQGIVGTSVADSADHLAGTTSLDLNSGGDLLCMNSSFAGCSSSLSPSDGPTYSLQHHSSSHKQYFFGSSTTASAIIFTRCTFHSMIPSTMGSAISHENAPSSLSISECSFANIHSTYNCGGAVHFYHTTAKYPFTLKSSSFVNSSANDYGGSVFIQRATIATISLSFFKNSAATSSSAEAGGICFRHVTSLLLSNSVFQNCSAGSYSYGGGGLSFQECEQLSMNSIQFRECRGYSGNDVYSYNWTTSELASNVTNCDSTSGSPNWYFSNGGGNDDSLVSQTTTTRTLQSIVSSLGADGVSATLLATVSDVVKGTMLVLVDNTDSDSERPANSAPAIQRLLSFAFASSSTTSSLTVTCGDWEILQLGQTYSVIGSSINGTNLSSNSLTLVMPHPPHFHRAECRSGTGLNHAWFRLVGRKIVAGTYVVHIEGIDDPAFTVSIDGSTEAETLNMFSTEFSISLFGEGSKFSPNTQYEVNLVTMKGSSEEVILDPSRLFFTTPDPPRLTNVGEVRFTDASQSSIEVDLFGVGLTVGDYSLVVSSSSGAEIPLPVDRISSSKGKATAIVYSVTESEVDLMFGETYTISSLSNTADIGVIFNTLTFLTPTEPTRLVAFTEGQYDDEKKRIGFVMTGRVLDEETTYKVELSASATVNHTIEMNYNESNGKWDGSAVLYPLSEAELVYGTTYTVISFRKATETTELLRDAQTAIKIMAEPARIEGWTGTVLSKNRQQAVLSFTGRALRAGLGPVWLTDGSSSGF</sequence>
<dbReference type="Proteomes" id="UP001281761">
    <property type="component" value="Unassembled WGS sequence"/>
</dbReference>
<evidence type="ECO:0000313" key="2">
    <source>
        <dbReference type="Proteomes" id="UP001281761"/>
    </source>
</evidence>
<reference evidence="1 2" key="1">
    <citation type="journal article" date="2022" name="bioRxiv">
        <title>Genomics of Preaxostyla Flagellates Illuminates Evolutionary Transitions and the Path Towards Mitochondrial Loss.</title>
        <authorList>
            <person name="Novak L.V.F."/>
            <person name="Treitli S.C."/>
            <person name="Pyrih J."/>
            <person name="Halakuc P."/>
            <person name="Pipaliya S.V."/>
            <person name="Vacek V."/>
            <person name="Brzon O."/>
            <person name="Soukal P."/>
            <person name="Eme L."/>
            <person name="Dacks J.B."/>
            <person name="Karnkowska A."/>
            <person name="Elias M."/>
            <person name="Hampl V."/>
        </authorList>
    </citation>
    <scope>NUCLEOTIDE SEQUENCE [LARGE SCALE GENOMIC DNA]</scope>
    <source>
        <strain evidence="1">NAU3</strain>
        <tissue evidence="1">Gut</tissue>
    </source>
</reference>